<gene>
    <name evidence="2" type="ORF">PLEPLA_LOCUS40297</name>
</gene>
<feature type="compositionally biased region" description="Low complexity" evidence="1">
    <location>
        <begin position="49"/>
        <end position="79"/>
    </location>
</feature>
<dbReference type="EMBL" id="CADEAL010004133">
    <property type="protein sequence ID" value="CAB1452547.1"/>
    <property type="molecule type" value="Genomic_DNA"/>
</dbReference>
<keyword evidence="3" id="KW-1185">Reference proteome</keyword>
<dbReference type="Proteomes" id="UP001153269">
    <property type="component" value="Unassembled WGS sequence"/>
</dbReference>
<organism evidence="2 3">
    <name type="scientific">Pleuronectes platessa</name>
    <name type="common">European plaice</name>
    <dbReference type="NCBI Taxonomy" id="8262"/>
    <lineage>
        <taxon>Eukaryota</taxon>
        <taxon>Metazoa</taxon>
        <taxon>Chordata</taxon>
        <taxon>Craniata</taxon>
        <taxon>Vertebrata</taxon>
        <taxon>Euteleostomi</taxon>
        <taxon>Actinopterygii</taxon>
        <taxon>Neopterygii</taxon>
        <taxon>Teleostei</taxon>
        <taxon>Neoteleostei</taxon>
        <taxon>Acanthomorphata</taxon>
        <taxon>Carangaria</taxon>
        <taxon>Pleuronectiformes</taxon>
        <taxon>Pleuronectoidei</taxon>
        <taxon>Pleuronectidae</taxon>
        <taxon>Pleuronectes</taxon>
    </lineage>
</organism>
<feature type="compositionally biased region" description="Pro residues" evidence="1">
    <location>
        <begin position="118"/>
        <end position="127"/>
    </location>
</feature>
<name>A0A9N7VNK5_PLEPL</name>
<evidence type="ECO:0000313" key="2">
    <source>
        <dbReference type="EMBL" id="CAB1452547.1"/>
    </source>
</evidence>
<dbReference type="AlphaFoldDB" id="A0A9N7VNK5"/>
<feature type="region of interest" description="Disordered" evidence="1">
    <location>
        <begin position="39"/>
        <end position="140"/>
    </location>
</feature>
<accession>A0A9N7VNK5</accession>
<proteinExistence type="predicted"/>
<evidence type="ECO:0000313" key="3">
    <source>
        <dbReference type="Proteomes" id="UP001153269"/>
    </source>
</evidence>
<comment type="caution">
    <text evidence="2">The sequence shown here is derived from an EMBL/GenBank/DDBJ whole genome shotgun (WGS) entry which is preliminary data.</text>
</comment>
<reference evidence="2" key="1">
    <citation type="submission" date="2020-03" db="EMBL/GenBank/DDBJ databases">
        <authorList>
            <person name="Weist P."/>
        </authorList>
    </citation>
    <scope>NUCLEOTIDE SEQUENCE</scope>
</reference>
<protein>
    <submittedName>
        <fullName evidence="2">Uncharacterized protein</fullName>
    </submittedName>
</protein>
<evidence type="ECO:0000256" key="1">
    <source>
        <dbReference type="SAM" id="MobiDB-lite"/>
    </source>
</evidence>
<sequence length="140" mass="15396">MSTAALRYVSVFPLNVLVKPPAPRQSSVNLRDKTCFHFSESGWKRNPGSSERSQASSRNTSSSRSSRSSSSRRLSFSGRCRVDFPLLRSSPPPAMQMRLSGRENAGRINCPNSSLIPNPTPNPPSSAPPYTSLTHRGHRK</sequence>